<comment type="subcellular location">
    <subcellularLocation>
        <location evidence="1">Cell membrane</location>
        <topology evidence="1">Multi-pass membrane protein</topology>
    </subcellularLocation>
</comment>
<comment type="caution">
    <text evidence="13">The sequence shown here is derived from an EMBL/GenBank/DDBJ whole genome shotgun (WGS) entry which is preliminary data.</text>
</comment>
<dbReference type="InterPro" id="IPR017871">
    <property type="entry name" value="ABC_transporter-like_CS"/>
</dbReference>
<dbReference type="PANTHER" id="PTHR24221">
    <property type="entry name" value="ATP-BINDING CASSETTE SUB-FAMILY B"/>
    <property type="match status" value="1"/>
</dbReference>
<dbReference type="Gene3D" id="3.40.50.300">
    <property type="entry name" value="P-loop containing nucleotide triphosphate hydrolases"/>
    <property type="match status" value="1"/>
</dbReference>
<evidence type="ECO:0000259" key="12">
    <source>
        <dbReference type="PROSITE" id="PS50929"/>
    </source>
</evidence>
<protein>
    <submittedName>
        <fullName evidence="13">ATP-binding cassette domain-containing protein</fullName>
    </submittedName>
</protein>
<feature type="transmembrane region" description="Helical" evidence="10">
    <location>
        <begin position="271"/>
        <end position="289"/>
    </location>
</feature>
<dbReference type="Pfam" id="PF00005">
    <property type="entry name" value="ABC_tran"/>
    <property type="match status" value="1"/>
</dbReference>
<keyword evidence="14" id="KW-1185">Reference proteome</keyword>
<keyword evidence="7 10" id="KW-1133">Transmembrane helix</keyword>
<keyword evidence="6 13" id="KW-0067">ATP-binding</keyword>
<dbReference type="InterPro" id="IPR011527">
    <property type="entry name" value="ABC1_TM_dom"/>
</dbReference>
<feature type="transmembrane region" description="Helical" evidence="10">
    <location>
        <begin position="184"/>
        <end position="203"/>
    </location>
</feature>
<dbReference type="GO" id="GO:0005524">
    <property type="term" value="F:ATP binding"/>
    <property type="evidence" value="ECO:0007669"/>
    <property type="project" value="UniProtKB-KW"/>
</dbReference>
<name>A0A6L5R2M6_9MICO</name>
<evidence type="ECO:0000256" key="8">
    <source>
        <dbReference type="ARBA" id="ARBA00023136"/>
    </source>
</evidence>
<dbReference type="Proteomes" id="UP000476511">
    <property type="component" value="Unassembled WGS sequence"/>
</dbReference>
<dbReference type="InterPro" id="IPR036640">
    <property type="entry name" value="ABC1_TM_sf"/>
</dbReference>
<evidence type="ECO:0000256" key="9">
    <source>
        <dbReference type="ARBA" id="ARBA00061644"/>
    </source>
</evidence>
<gene>
    <name evidence="13" type="ORF">GJR97_08085</name>
</gene>
<evidence type="ECO:0000256" key="7">
    <source>
        <dbReference type="ARBA" id="ARBA00022989"/>
    </source>
</evidence>
<keyword evidence="4 10" id="KW-0812">Transmembrane</keyword>
<evidence type="ECO:0000256" key="6">
    <source>
        <dbReference type="ARBA" id="ARBA00022840"/>
    </source>
</evidence>
<feature type="domain" description="ABC transmembrane type-1" evidence="12">
    <location>
        <begin position="64"/>
        <end position="327"/>
    </location>
</feature>
<evidence type="ECO:0000256" key="4">
    <source>
        <dbReference type="ARBA" id="ARBA00022692"/>
    </source>
</evidence>
<dbReference type="EMBL" id="WKJD01000012">
    <property type="protein sequence ID" value="MRX43688.1"/>
    <property type="molecule type" value="Genomic_DNA"/>
</dbReference>
<dbReference type="GO" id="GO:0034040">
    <property type="term" value="F:ATPase-coupled lipid transmembrane transporter activity"/>
    <property type="evidence" value="ECO:0007669"/>
    <property type="project" value="TreeGrafter"/>
</dbReference>
<dbReference type="FunFam" id="3.40.50.300:FF:000299">
    <property type="entry name" value="ABC transporter ATP-binding protein/permease"/>
    <property type="match status" value="1"/>
</dbReference>
<dbReference type="InterPro" id="IPR039421">
    <property type="entry name" value="Type_1_exporter"/>
</dbReference>
<evidence type="ECO:0000256" key="2">
    <source>
        <dbReference type="ARBA" id="ARBA00022448"/>
    </source>
</evidence>
<keyword evidence="2" id="KW-0813">Transport</keyword>
<dbReference type="GO" id="GO:0016887">
    <property type="term" value="F:ATP hydrolysis activity"/>
    <property type="evidence" value="ECO:0007669"/>
    <property type="project" value="InterPro"/>
</dbReference>
<feature type="domain" description="ABC transporter" evidence="11">
    <location>
        <begin position="362"/>
        <end position="598"/>
    </location>
</feature>
<feature type="transmembrane region" description="Helical" evidence="10">
    <location>
        <begin position="154"/>
        <end position="178"/>
    </location>
</feature>
<dbReference type="SMART" id="SM00382">
    <property type="entry name" value="AAA"/>
    <property type="match status" value="1"/>
</dbReference>
<keyword evidence="5" id="KW-0547">Nucleotide-binding</keyword>
<reference evidence="13 14" key="1">
    <citation type="submission" date="2019-11" db="EMBL/GenBank/DDBJ databases">
        <title>Agromyces kandeliae sp. nov., isolated from mangrove soil.</title>
        <authorList>
            <person name="Wang R."/>
        </authorList>
    </citation>
    <scope>NUCLEOTIDE SEQUENCE [LARGE SCALE GENOMIC DNA]</scope>
    <source>
        <strain evidence="13 14">Q22</strain>
    </source>
</reference>
<sequence length="602" mass="64640">MARIARERSLTSQLRMMLDMAGADPKRWVFSTVGASLALAALDTIGVAAMVPLTQLFTGDTSNWFVQWISGALGTEELSTLIPVVAAFITLVFLVKSVGAIAFRWSLLGRTTRISALSSAELARRYALAPYADHRSRRISEIYRNINDATGQSASVLLGVVSLASDVVVLGGIIVVLLLTSVSVTLFAVGLFGVLVFGVQMLLRRRQYRIGEELAAAGLEAWQFLLPGLDGFREARLTSSANTFIDGFREARMRRARASRVMGILSDAPRYLLEIGFVVAILGISVILFTTGTPAEALTVLGVFAAASLRALPGLNRVAANLATIRTGRAGLEIVSKAVDDLAAGGVHDERPRSSESFTGDIELRGLGFHYPDSEEYVLRGITLDIRENRTTAFVGSSGAGKSTLLDIVLGLLGPTEGEVLVGGRSIADDLATWYSGLGVVPQDVFLLNDTLTTNIAFGVARDAVDLARVRDVIRMAQLDDLVADLPDGLDTIVGERGVRLSGGQRQRIGLARALYRRPRVLVLDEATSALDNVTEHEIANTLGALQGMMTIVIVAHRLSTVRHSDTLVFLKDGHVEAEGTFDEVRAASPDFARLVELGELD</sequence>
<keyword evidence="3" id="KW-1003">Cell membrane</keyword>
<dbReference type="InterPro" id="IPR003439">
    <property type="entry name" value="ABC_transporter-like_ATP-bd"/>
</dbReference>
<dbReference type="PROSITE" id="PS50929">
    <property type="entry name" value="ABC_TM1F"/>
    <property type="match status" value="1"/>
</dbReference>
<proteinExistence type="inferred from homology"/>
<comment type="similarity">
    <text evidence="9">Belongs to the ABC transporter superfamily. Lipid exporter (TC 3.A.1.106) family.</text>
</comment>
<accession>A0A6L5R2M6</accession>
<evidence type="ECO:0000313" key="13">
    <source>
        <dbReference type="EMBL" id="MRX43688.1"/>
    </source>
</evidence>
<organism evidence="13 14">
    <name type="scientific">Agromyces kandeliae</name>
    <dbReference type="NCBI Taxonomy" id="2666141"/>
    <lineage>
        <taxon>Bacteria</taxon>
        <taxon>Bacillati</taxon>
        <taxon>Actinomycetota</taxon>
        <taxon>Actinomycetes</taxon>
        <taxon>Micrococcales</taxon>
        <taxon>Microbacteriaceae</taxon>
        <taxon>Agromyces</taxon>
    </lineage>
</organism>
<keyword evidence="8 10" id="KW-0472">Membrane</keyword>
<evidence type="ECO:0000256" key="1">
    <source>
        <dbReference type="ARBA" id="ARBA00004651"/>
    </source>
</evidence>
<dbReference type="PANTHER" id="PTHR24221:SF654">
    <property type="entry name" value="ATP-BINDING CASSETTE SUB-FAMILY B MEMBER 6"/>
    <property type="match status" value="1"/>
</dbReference>
<dbReference type="InterPro" id="IPR003593">
    <property type="entry name" value="AAA+_ATPase"/>
</dbReference>
<dbReference type="SUPFAM" id="SSF90123">
    <property type="entry name" value="ABC transporter transmembrane region"/>
    <property type="match status" value="1"/>
</dbReference>
<dbReference type="GO" id="GO:0140359">
    <property type="term" value="F:ABC-type transporter activity"/>
    <property type="evidence" value="ECO:0007669"/>
    <property type="project" value="InterPro"/>
</dbReference>
<dbReference type="Gene3D" id="1.20.1560.10">
    <property type="entry name" value="ABC transporter type 1, transmembrane domain"/>
    <property type="match status" value="1"/>
</dbReference>
<evidence type="ECO:0000259" key="11">
    <source>
        <dbReference type="PROSITE" id="PS50893"/>
    </source>
</evidence>
<dbReference type="GO" id="GO:0005886">
    <property type="term" value="C:plasma membrane"/>
    <property type="evidence" value="ECO:0007669"/>
    <property type="project" value="UniProtKB-SubCell"/>
</dbReference>
<evidence type="ECO:0000256" key="3">
    <source>
        <dbReference type="ARBA" id="ARBA00022475"/>
    </source>
</evidence>
<evidence type="ECO:0000256" key="5">
    <source>
        <dbReference type="ARBA" id="ARBA00022741"/>
    </source>
</evidence>
<dbReference type="InterPro" id="IPR027417">
    <property type="entry name" value="P-loop_NTPase"/>
</dbReference>
<dbReference type="PROSITE" id="PS00211">
    <property type="entry name" value="ABC_TRANSPORTER_1"/>
    <property type="match status" value="1"/>
</dbReference>
<feature type="transmembrane region" description="Helical" evidence="10">
    <location>
        <begin position="81"/>
        <end position="103"/>
    </location>
</feature>
<dbReference type="SUPFAM" id="SSF52540">
    <property type="entry name" value="P-loop containing nucleoside triphosphate hydrolases"/>
    <property type="match status" value="1"/>
</dbReference>
<evidence type="ECO:0000313" key="14">
    <source>
        <dbReference type="Proteomes" id="UP000476511"/>
    </source>
</evidence>
<evidence type="ECO:0000256" key="10">
    <source>
        <dbReference type="SAM" id="Phobius"/>
    </source>
</evidence>
<dbReference type="RefSeq" id="WP_154345972.1">
    <property type="nucleotide sequence ID" value="NZ_WKJD01000012.1"/>
</dbReference>
<dbReference type="PROSITE" id="PS50893">
    <property type="entry name" value="ABC_TRANSPORTER_2"/>
    <property type="match status" value="1"/>
</dbReference>
<dbReference type="AlphaFoldDB" id="A0A6L5R2M6"/>